<protein>
    <submittedName>
        <fullName evidence="1">Protein containing F-box domain</fullName>
    </submittedName>
</protein>
<dbReference type="Proteomes" id="UP000201465">
    <property type="component" value="Segment"/>
</dbReference>
<accession>A0A1M7XUT7</accession>
<dbReference type="Gene3D" id="1.20.1280.50">
    <property type="match status" value="1"/>
</dbReference>
<evidence type="ECO:0000313" key="2">
    <source>
        <dbReference type="Proteomes" id="UP000201465"/>
    </source>
</evidence>
<keyword evidence="2" id="KW-1185">Reference proteome</keyword>
<dbReference type="KEGG" id="vg:30523381"/>
<reference evidence="1 2" key="1">
    <citation type="submission" date="2016-11" db="EMBL/GenBank/DDBJ databases">
        <authorList>
            <consortium name="Urmite Genomes"/>
        </authorList>
    </citation>
    <scope>NUCLEOTIDE SEQUENCE [LARGE SCALE GENOMIC DNA]</scope>
    <source>
        <strain evidence="1 2">A11</strain>
    </source>
</reference>
<dbReference type="SUPFAM" id="SSF81383">
    <property type="entry name" value="F-box domain"/>
    <property type="match status" value="1"/>
</dbReference>
<dbReference type="GeneID" id="30523381"/>
<dbReference type="InterPro" id="IPR036047">
    <property type="entry name" value="F-box-like_dom_sf"/>
</dbReference>
<dbReference type="EMBL" id="LT671577">
    <property type="protein sequence ID" value="SHO33474.1"/>
    <property type="molecule type" value="Genomic_DNA"/>
</dbReference>
<organism evidence="1 2">
    <name type="scientific">Cedratvirus A11</name>
    <dbReference type="NCBI Taxonomy" id="1903266"/>
    <lineage>
        <taxon>Viruses</taxon>
        <taxon>Pithoviruses</taxon>
        <taxon>Orthocedratvirinae</taxon>
        <taxon>Alphacedratvirus</taxon>
        <taxon>Alphacedratvirus aljazairmassiliense</taxon>
    </lineage>
</organism>
<evidence type="ECO:0000313" key="1">
    <source>
        <dbReference type="EMBL" id="SHO33474.1"/>
    </source>
</evidence>
<proteinExistence type="predicted"/>
<gene>
    <name evidence="1" type="ORF">BQ3484_406</name>
</gene>
<name>A0A1M7XUT7_9VIRU</name>
<sequence length="372" mass="44307">MSDQRLSEQVLFAIACALEAKELVKFASVSPSLRSLSFSRKVWQRHFAHGELDEEKMFKIEDYVNLYKRCQENKEATNKFSEQFRFVASSDRLYQIDFINIPSHRVLDMLECFTEEELLEIHERGKEKSGEIFFIFTVEDEKRLRCIVEDTARKEIHKEWLNEERAWLLFYKLGFYKVLSESFYKSIETSYNFAKKFIAIQSFICGGESYCADESWHGDSDEYTCDCCGERIPEGEEEMSYTSKAILCPQCLKHKLTKWAARFVKEFAESDREYIFVDKSDRERAFLYQELEKRNKIKFAKFTTWDQVMICTYHKTRLRTVGDEHVCVQGKLEDERFLCTETLVRSKVRKTVLYKGEGRDRMAWRKLYKDQC</sequence>
<dbReference type="RefSeq" id="YP_009329346.1">
    <property type="nucleotide sequence ID" value="NC_032108.1"/>
</dbReference>